<dbReference type="EMBL" id="CAJNOQ010005387">
    <property type="protein sequence ID" value="CAF1097133.1"/>
    <property type="molecule type" value="Genomic_DNA"/>
</dbReference>
<feature type="repeat" description="TPR" evidence="3">
    <location>
        <begin position="182"/>
        <end position="215"/>
    </location>
</feature>
<feature type="repeat" description="TPR" evidence="3">
    <location>
        <begin position="453"/>
        <end position="486"/>
    </location>
</feature>
<dbReference type="SMART" id="SM00028">
    <property type="entry name" value="TPR"/>
    <property type="match status" value="16"/>
</dbReference>
<feature type="repeat" description="TPR" evidence="3">
    <location>
        <begin position="490"/>
        <end position="523"/>
    </location>
</feature>
<evidence type="ECO:0000256" key="2">
    <source>
        <dbReference type="ARBA" id="ARBA00022803"/>
    </source>
</evidence>
<dbReference type="InterPro" id="IPR019734">
    <property type="entry name" value="TPR_rpt"/>
</dbReference>
<name>A0A814NUH7_9BILA</name>
<protein>
    <recommendedName>
        <fullName evidence="7">Tetratricopeptide repeat protein 28</fullName>
    </recommendedName>
</protein>
<gene>
    <name evidence="4" type="ORF">GPM918_LOCUS18562</name>
    <name evidence="5" type="ORF">SRO942_LOCUS18559</name>
</gene>
<comment type="caution">
    <text evidence="4">The sequence shown here is derived from an EMBL/GenBank/DDBJ whole genome shotgun (WGS) entry which is preliminary data.</text>
</comment>
<evidence type="ECO:0000313" key="6">
    <source>
        <dbReference type="Proteomes" id="UP000663829"/>
    </source>
</evidence>
<evidence type="ECO:0008006" key="7">
    <source>
        <dbReference type="Google" id="ProtNLM"/>
    </source>
</evidence>
<reference evidence="4" key="1">
    <citation type="submission" date="2021-02" db="EMBL/GenBank/DDBJ databases">
        <authorList>
            <person name="Nowell W R."/>
        </authorList>
    </citation>
    <scope>NUCLEOTIDE SEQUENCE</scope>
</reference>
<dbReference type="PROSITE" id="PS50005">
    <property type="entry name" value="TPR"/>
    <property type="match status" value="6"/>
</dbReference>
<dbReference type="Pfam" id="PF13424">
    <property type="entry name" value="TPR_12"/>
    <property type="match status" value="2"/>
</dbReference>
<dbReference type="Pfam" id="PF13374">
    <property type="entry name" value="TPR_10"/>
    <property type="match status" value="1"/>
</dbReference>
<dbReference type="Proteomes" id="UP000681722">
    <property type="component" value="Unassembled WGS sequence"/>
</dbReference>
<feature type="repeat" description="TPR" evidence="3">
    <location>
        <begin position="253"/>
        <end position="286"/>
    </location>
</feature>
<dbReference type="AlphaFoldDB" id="A0A814NUH7"/>
<keyword evidence="6" id="KW-1185">Reference proteome</keyword>
<dbReference type="Gene3D" id="1.25.40.10">
    <property type="entry name" value="Tetratricopeptide repeat domain"/>
    <property type="match status" value="6"/>
</dbReference>
<dbReference type="InterPro" id="IPR011990">
    <property type="entry name" value="TPR-like_helical_dom_sf"/>
</dbReference>
<dbReference type="OrthoDB" id="10006023at2759"/>
<proteinExistence type="predicted"/>
<dbReference type="EMBL" id="CAJOBC010005387">
    <property type="protein sequence ID" value="CAF3862331.1"/>
    <property type="molecule type" value="Genomic_DNA"/>
</dbReference>
<feature type="repeat" description="TPR" evidence="3">
    <location>
        <begin position="649"/>
        <end position="682"/>
    </location>
</feature>
<dbReference type="Proteomes" id="UP000663829">
    <property type="component" value="Unassembled WGS sequence"/>
</dbReference>
<keyword evidence="1" id="KW-0677">Repeat</keyword>
<evidence type="ECO:0000256" key="1">
    <source>
        <dbReference type="ARBA" id="ARBA00022737"/>
    </source>
</evidence>
<organism evidence="4 6">
    <name type="scientific">Didymodactylos carnosus</name>
    <dbReference type="NCBI Taxonomy" id="1234261"/>
    <lineage>
        <taxon>Eukaryota</taxon>
        <taxon>Metazoa</taxon>
        <taxon>Spiralia</taxon>
        <taxon>Gnathifera</taxon>
        <taxon>Rotifera</taxon>
        <taxon>Eurotatoria</taxon>
        <taxon>Bdelloidea</taxon>
        <taxon>Philodinida</taxon>
        <taxon>Philodinidae</taxon>
        <taxon>Didymodactylos</taxon>
    </lineage>
</organism>
<evidence type="ECO:0000313" key="4">
    <source>
        <dbReference type="EMBL" id="CAF1097133.1"/>
    </source>
</evidence>
<feature type="repeat" description="TPR" evidence="3">
    <location>
        <begin position="216"/>
        <end position="249"/>
    </location>
</feature>
<keyword evidence="2 3" id="KW-0802">TPR repeat</keyword>
<evidence type="ECO:0000256" key="3">
    <source>
        <dbReference type="PROSITE-ProRule" id="PRU00339"/>
    </source>
</evidence>
<accession>A0A814NUH7</accession>
<dbReference type="SMART" id="SM00671">
    <property type="entry name" value="SEL1"/>
    <property type="match status" value="5"/>
</dbReference>
<sequence length="792" mass="93580">MLRQLHKTFQHKARLTRLHAYYCNDKCSYDRTIKYIEKYIELLSTKDTATTAATVADLHKKIGLIYFNETENYHLALKHFHKSLELHQLNDITYNGEKSASLNQLIGACYGRLCDYKTSLMYYNQALLLYEQYSPTIFDRHSMFKCLAILYHENEQFETSIEYHLKYFQLFDGQQSLPQDFIHHYRSIGDCYANITDYTKALEYYRKVLDMKQNDTETLHNIGLTYCKQLEYQLAINYFQMALETTQDSPSIAVMYGNLGACYEEIKLFDLAIDYLMKSIHFNQKEKNKEKKIGILYKSIGHCYDGKNMYQEAIATYLKCLEYPYEKTSLIFDQIACSYWNNNDYDQACAYWLKTLKITEEEEEEEQQQNKASELCRINKKLAECYEKNNDYETSIAFFTKCLDLFNDQPSKMLNTHGSIGSLYCKLKRYELARQEYEKKLKFINNDDQNGIGLCYVQIGWCYMREKSTDQALEYYLKGLKLCTDNSILLDAYLGLCDCYFTKTDFDQALVYYNKAIEYTDDKEALQKINLFLDKSICYQYKLDYEQALEECKTCLKLIILNQDNKQQQSVDKLKMISLKYYKKCLELCSSAITTTEQQKILNNKPLYAIMCLYYIVGDNKIALDYAFKYLRILEAIELRETQEQIELAKCYNSIGHIYYWNNEYKLALDYCQEAIDLYQLLTLEIVDQQQAYANAWSSLAVIYYQLDQISECVDCCQKSMEIFYKTSTTAHFTVGFNYELYANLHLKNGQHWVAEEFYKKALDIIKTHAPYELQVISRIENKLINMFVEQS</sequence>
<dbReference type="Pfam" id="PF13181">
    <property type="entry name" value="TPR_8"/>
    <property type="match status" value="5"/>
</dbReference>
<dbReference type="InterPro" id="IPR006597">
    <property type="entry name" value="Sel1-like"/>
</dbReference>
<dbReference type="PANTHER" id="PTHR45641:SF19">
    <property type="entry name" value="NEPHROCYSTIN-3"/>
    <property type="match status" value="1"/>
</dbReference>
<evidence type="ECO:0000313" key="5">
    <source>
        <dbReference type="EMBL" id="CAF3862331.1"/>
    </source>
</evidence>
<dbReference type="SUPFAM" id="SSF48452">
    <property type="entry name" value="TPR-like"/>
    <property type="match status" value="5"/>
</dbReference>
<dbReference type="PANTHER" id="PTHR45641">
    <property type="entry name" value="TETRATRICOPEPTIDE REPEAT PROTEIN (AFU_ORTHOLOGUE AFUA_6G03870)"/>
    <property type="match status" value="1"/>
</dbReference>